<dbReference type="Gene3D" id="3.30.700.10">
    <property type="entry name" value="Glycoprotein, Type 4 Pilin"/>
    <property type="match status" value="1"/>
</dbReference>
<dbReference type="PANTHER" id="PTHR30093">
    <property type="entry name" value="GENERAL SECRETION PATHWAY PROTEIN G"/>
    <property type="match status" value="1"/>
</dbReference>
<dbReference type="InterPro" id="IPR011453">
    <property type="entry name" value="DUF1559"/>
</dbReference>
<feature type="domain" description="DUF1559" evidence="1">
    <location>
        <begin position="30"/>
        <end position="275"/>
    </location>
</feature>
<dbReference type="Pfam" id="PF07963">
    <property type="entry name" value="N_methyl"/>
    <property type="match status" value="1"/>
</dbReference>
<dbReference type="Pfam" id="PF07596">
    <property type="entry name" value="SBP_bac_10"/>
    <property type="match status" value="1"/>
</dbReference>
<dbReference type="AlphaFoldDB" id="A0A286RDA7"/>
<evidence type="ECO:0000259" key="1">
    <source>
        <dbReference type="Pfam" id="PF07596"/>
    </source>
</evidence>
<keyword evidence="3" id="KW-1185">Reference proteome</keyword>
<dbReference type="InterPro" id="IPR012902">
    <property type="entry name" value="N_methyl_site"/>
</dbReference>
<sequence length="293" mass="32628">MKRKAFTLVELLVVIAIIGILIALLLPAVQAAREAARRSQCVNNLRQLGLGFQNYHDVWGQFPLPGMIANELGWTASILAFIEQKPIYDQMDWTAGSYTMPGKIKHAANRIPVYICPSGIQDRTEYASEIWPNPGGQKVYTVHYYGILGPYGTNPTTNQTYKCRNTTQAFGGECDQGIMWQYSSRMADITDGTSNTLLLGEISWSQMTKYRAWTRGKFQDSRGTLYLLSKYLRFPINSKNESIWNGIAFGSFHPGGCQFVNADGSARFVSETIDFGIYLALGSKDGGESLQSQ</sequence>
<evidence type="ECO:0000313" key="2">
    <source>
        <dbReference type="EMBL" id="ASV73944.1"/>
    </source>
</evidence>
<dbReference type="InterPro" id="IPR045584">
    <property type="entry name" value="Pilin-like"/>
</dbReference>
<reference evidence="2 3" key="1">
    <citation type="journal article" name="Front. Microbiol.">
        <title>Sugar Metabolism of the First Thermophilic Planctomycete Thermogutta terrifontis: Comparative Genomic and Transcriptomic Approaches.</title>
        <authorList>
            <person name="Elcheninov A.G."/>
            <person name="Menzel P."/>
            <person name="Gudbergsdottir S.R."/>
            <person name="Slesarev A.I."/>
            <person name="Kadnikov V.V."/>
            <person name="Krogh A."/>
            <person name="Bonch-Osmolovskaya E.A."/>
            <person name="Peng X."/>
            <person name="Kublanov I.V."/>
        </authorList>
    </citation>
    <scope>NUCLEOTIDE SEQUENCE [LARGE SCALE GENOMIC DNA]</scope>
    <source>
        <strain evidence="2 3">R1</strain>
    </source>
</reference>
<dbReference type="Proteomes" id="UP000215086">
    <property type="component" value="Chromosome"/>
</dbReference>
<organism evidence="2 3">
    <name type="scientific">Thermogutta terrifontis</name>
    <dbReference type="NCBI Taxonomy" id="1331910"/>
    <lineage>
        <taxon>Bacteria</taxon>
        <taxon>Pseudomonadati</taxon>
        <taxon>Planctomycetota</taxon>
        <taxon>Planctomycetia</taxon>
        <taxon>Pirellulales</taxon>
        <taxon>Thermoguttaceae</taxon>
        <taxon>Thermogutta</taxon>
    </lineage>
</organism>
<gene>
    <name evidence="2" type="ORF">THTE_1342</name>
</gene>
<dbReference type="EMBL" id="CP018477">
    <property type="protein sequence ID" value="ASV73944.1"/>
    <property type="molecule type" value="Genomic_DNA"/>
</dbReference>
<proteinExistence type="predicted"/>
<dbReference type="NCBIfam" id="TIGR02532">
    <property type="entry name" value="IV_pilin_GFxxxE"/>
    <property type="match status" value="1"/>
</dbReference>
<dbReference type="KEGG" id="ttf:THTE_1342"/>
<accession>A0A286RDA7</accession>
<name>A0A286RDA7_9BACT</name>
<dbReference type="InterPro" id="IPR027558">
    <property type="entry name" value="Pre_pil_HX9DG_C"/>
</dbReference>
<dbReference type="PANTHER" id="PTHR30093:SF2">
    <property type="entry name" value="TYPE II SECRETION SYSTEM PROTEIN H"/>
    <property type="match status" value="1"/>
</dbReference>
<dbReference type="SUPFAM" id="SSF54523">
    <property type="entry name" value="Pili subunits"/>
    <property type="match status" value="1"/>
</dbReference>
<evidence type="ECO:0000313" key="3">
    <source>
        <dbReference type="Proteomes" id="UP000215086"/>
    </source>
</evidence>
<protein>
    <recommendedName>
        <fullName evidence="1">DUF1559 domain-containing protein</fullName>
    </recommendedName>
</protein>
<dbReference type="NCBIfam" id="TIGR04294">
    <property type="entry name" value="pre_pil_HX9DG"/>
    <property type="match status" value="1"/>
</dbReference>